<evidence type="ECO:0000313" key="9">
    <source>
        <dbReference type="EMBL" id="SNC71785.1"/>
    </source>
</evidence>
<proteinExistence type="inferred from homology"/>
<dbReference type="AlphaFoldDB" id="A0A212U0K1"/>
<dbReference type="InterPro" id="IPR014729">
    <property type="entry name" value="Rossmann-like_a/b/a_fold"/>
</dbReference>
<comment type="cofactor">
    <cofactor evidence="1">
        <name>FAD</name>
        <dbReference type="ChEBI" id="CHEBI:57692"/>
    </cofactor>
</comment>
<keyword evidence="10" id="KW-1185">Reference proteome</keyword>
<sequence>MNIVVCVKHVPDAQGDRAFGEDHLTDRSGDGLLSELDEYAVEEALKLTEGQDDARVTVLTMGPADAEEAVKKALQMGATEGVHVTDEALAGSDALSTALVLAEAVKKVDEVDLVLFGMSSTDGTMGVVPAMVAELLGVPAVTLANSLECSGETGGTITMKRDTAEATLTVEATLPAVVSVTDQINEPRYPSFKGIMAAKKKTIESWGLAELGLDPALVGSANAWAVADGADKKPPREAGEIITDEGDGGAKLAEFLKQRKFI</sequence>
<evidence type="ECO:0000256" key="1">
    <source>
        <dbReference type="ARBA" id="ARBA00001974"/>
    </source>
</evidence>
<evidence type="ECO:0000256" key="4">
    <source>
        <dbReference type="ARBA" id="ARBA00016797"/>
    </source>
</evidence>
<gene>
    <name evidence="9" type="ORF">SAMN05445756_1616</name>
</gene>
<reference evidence="9 10" key="1">
    <citation type="submission" date="2017-06" db="EMBL/GenBank/DDBJ databases">
        <authorList>
            <person name="Kim H.J."/>
            <person name="Triplett B.A."/>
        </authorList>
    </citation>
    <scope>NUCLEOTIDE SEQUENCE [LARGE SCALE GENOMIC DNA]</scope>
    <source>
        <strain evidence="9 10">DSM 22179</strain>
    </source>
</reference>
<comment type="subunit">
    <text evidence="3">Heterodimer of an alpha and a beta subunit.</text>
</comment>
<dbReference type="SUPFAM" id="SSF52402">
    <property type="entry name" value="Adenine nucleotide alpha hydrolases-like"/>
    <property type="match status" value="1"/>
</dbReference>
<organism evidence="9 10">
    <name type="scientific">Kytococcus aerolatus</name>
    <dbReference type="NCBI Taxonomy" id="592308"/>
    <lineage>
        <taxon>Bacteria</taxon>
        <taxon>Bacillati</taxon>
        <taxon>Actinomycetota</taxon>
        <taxon>Actinomycetes</taxon>
        <taxon>Micrococcales</taxon>
        <taxon>Kytococcaceae</taxon>
        <taxon>Kytococcus</taxon>
    </lineage>
</organism>
<keyword evidence="6" id="KW-0249">Electron transport</keyword>
<evidence type="ECO:0000256" key="2">
    <source>
        <dbReference type="ARBA" id="ARBA00007557"/>
    </source>
</evidence>
<dbReference type="EMBL" id="FYEZ01000002">
    <property type="protein sequence ID" value="SNC71785.1"/>
    <property type="molecule type" value="Genomic_DNA"/>
</dbReference>
<name>A0A212U0K1_9MICO</name>
<feature type="domain" description="Electron transfer flavoprotein alpha/beta-subunit N-terminal" evidence="8">
    <location>
        <begin position="22"/>
        <end position="215"/>
    </location>
</feature>
<evidence type="ECO:0000259" key="8">
    <source>
        <dbReference type="SMART" id="SM00893"/>
    </source>
</evidence>
<dbReference type="PANTHER" id="PTHR21294:SF8">
    <property type="entry name" value="ELECTRON TRANSFER FLAVOPROTEIN SUBUNIT BETA"/>
    <property type="match status" value="1"/>
</dbReference>
<dbReference type="GO" id="GO:0005829">
    <property type="term" value="C:cytosol"/>
    <property type="evidence" value="ECO:0007669"/>
    <property type="project" value="TreeGrafter"/>
</dbReference>
<dbReference type="Gene3D" id="3.40.50.620">
    <property type="entry name" value="HUPs"/>
    <property type="match status" value="1"/>
</dbReference>
<dbReference type="PIRSF" id="PIRSF000090">
    <property type="entry name" value="Beta-ETF"/>
    <property type="match status" value="1"/>
</dbReference>
<dbReference type="GO" id="GO:0009055">
    <property type="term" value="F:electron transfer activity"/>
    <property type="evidence" value="ECO:0007669"/>
    <property type="project" value="InterPro"/>
</dbReference>
<evidence type="ECO:0000256" key="7">
    <source>
        <dbReference type="ARBA" id="ARBA00025649"/>
    </source>
</evidence>
<dbReference type="InterPro" id="IPR033948">
    <property type="entry name" value="ETF_beta_N"/>
</dbReference>
<dbReference type="CDD" id="cd01714">
    <property type="entry name" value="ETF_beta"/>
    <property type="match status" value="1"/>
</dbReference>
<comment type="function">
    <text evidence="7">The electron transfer flavoprotein serves as a specific electron acceptor for other dehydrogenases. It transfers the electrons to the main respiratory chain via ETF-ubiquinone oxidoreductase (ETF dehydrogenase).</text>
</comment>
<dbReference type="RefSeq" id="WP_088818560.1">
    <property type="nucleotide sequence ID" value="NZ_FYEZ01000002.1"/>
</dbReference>
<dbReference type="Pfam" id="PF01012">
    <property type="entry name" value="ETF"/>
    <property type="match status" value="1"/>
</dbReference>
<comment type="similarity">
    <text evidence="2">Belongs to the ETF beta-subunit/FixA family.</text>
</comment>
<dbReference type="SMART" id="SM00893">
    <property type="entry name" value="ETF"/>
    <property type="match status" value="1"/>
</dbReference>
<dbReference type="InterPro" id="IPR014730">
    <property type="entry name" value="ETF_a/b_N"/>
</dbReference>
<evidence type="ECO:0000256" key="6">
    <source>
        <dbReference type="ARBA" id="ARBA00022982"/>
    </source>
</evidence>
<evidence type="ECO:0000256" key="5">
    <source>
        <dbReference type="ARBA" id="ARBA00022448"/>
    </source>
</evidence>
<dbReference type="PANTHER" id="PTHR21294">
    <property type="entry name" value="ELECTRON TRANSFER FLAVOPROTEIN BETA-SUBUNIT"/>
    <property type="match status" value="1"/>
</dbReference>
<protein>
    <recommendedName>
        <fullName evidence="4">Electron transfer flavoprotein subunit beta</fullName>
    </recommendedName>
</protein>
<evidence type="ECO:0000313" key="10">
    <source>
        <dbReference type="Proteomes" id="UP000198122"/>
    </source>
</evidence>
<accession>A0A212U0K1</accession>
<dbReference type="InterPro" id="IPR012255">
    <property type="entry name" value="ETF_b"/>
</dbReference>
<dbReference type="Proteomes" id="UP000198122">
    <property type="component" value="Unassembled WGS sequence"/>
</dbReference>
<evidence type="ECO:0000256" key="3">
    <source>
        <dbReference type="ARBA" id="ARBA00011355"/>
    </source>
</evidence>
<dbReference type="OrthoDB" id="9804960at2"/>
<keyword evidence="5" id="KW-0813">Transport</keyword>